<sequence length="1885" mass="203915">MADRATSPEDGKAMPPAATGSDRGGLFRSTPSLRPTNGVSKAAKAPSRQVSQQPHPPHVASPASLPEPSPAPAPEPQRSLTSPEALTTAEAPSTVSSRKPASNTGSKMPRTPKPEQKPARPSPAPTRTEPSTIFRFGSQRHIRVKFLLQNTFGPVEYRDLQVLIRKHGGEVESRMGKADLMVANINTPMEAAKLNREAKRLGKPLPMVLPQFIHDCIEACQLLEVERAIYVPDEQIKARLAASALTPGARSGSRHPFTDEDRSAIVEYLGRRPEPWSVNGAARDLAIDRPSHTKHSWLSYLQDNMTAKWNIRQRVYAWQAENGIKHPKPATMPTRGGSVADTSQPSVTSAQSAPAPAQKPTGDSSVSAVRRGETAREQRKAARRDQLDSSDVVDEESEPVGGWAEAKAPKSAQAEEPASADQLAPSNLAPEAASRSDRGGDADLAADAPTAPSVSQSGAASASLTEAAPALGPPHEEDFRDQADSSSVEVEEELEFRPLRPAKPKQVHHPAAGEVPATLRQAEREGPSDTTRDVAAPEATLTTSAAAGPAHESANEGENAVSEESEPEDGWDMPESLINELESPKKEKKTARPKSKTRPRRSAARASLSGDSNADEGESYPASSAESEVDELADDSQNATDPVENAKADQAAEQEQEDLDKAHGLADQQAADDDPSYIARHREGSKGPPRARFTTPEKALLVNRLSDLLSSLDADQPDADIDMSSIKPPPEFWEQMNHDKPRHSAASWSSHFNKNAVLYIDAAQTQRIVQQETQTVLVEEGAEAAPPGDADAIGDGEEGESSESELGADEAAGADPASPLIAIYPAPGWTDEEYMEDEEDEEDEDEEDEEDGEEQRQDEHEQRQDEQEQREEEQEQREEEQEQREEEQEQREEEQEQHEEEQEQHEDGQDLAPEAGTGRRSRSQSFDLATWQEIGDAMAAEFLEIAEDSTEGAAPAESAEDAAAAKPVAAPVTSNNTRETITNGDHDIDRSSPLPGFRPAVTSSGAAVEVVIPASSQRHRHVETTLEYSPEATPQAGSPAAAHAQLDHGEEENDNAQIEGTAEAEEGTSVDGAIPKVSETAPGAVTHDVNQRKEHHDAKVAARAGASHTGDDDEGALASPILAVAAAAAAAMSPARMQTSSIAPGYGNANEAVVDALDLGAAEIPVLPSNPTLDGELSDYEQPLQYDEAGQSAAEDQQQSNDLAAARGLASVEVVSEDDDSDVVFQSFQQGSEPDLELPPTNDERPRAAVKTTATATSADVRGPASDLAFRRPAMRKPGGRVGEAQTASPSLQQRDAAPSKAGVPLLERHRDTTFHDFTMDSDEEEQARVLARRTPRATSTKRSSSVHATRKVPDYHSRSMLEPRGQREPSANLSDAKRRRVEEWASRTSAELDAEASTELLAPTPTAKRSAPAKQLGAPSTNKLQSSMPAKTRPQHTRSTTAASTSILGSPLRRRARESVPSAVASGERSELEALEAKRRYTESVKKLCSDFGLSGPAQAVPFMMPNGWSVAKARDALTDKVHSMAATYGVTAHDVIEFVRTAEGRWDEAEKFLAVLARSPSKPQPLQQTTDYAADDLAEDDHGEGAEVDQDLENLEQSQRGSELDVQEAPRSVDRRSASLGKRRRSVIEPSELSTPPRRRRRHTVLVDRSDEVEVNGAAFASGGGRPRIAPRHTIAATELGSRRLPSSAPRPGRTGPSERVSRGEYAVARSASARSISSGRHAREDLTFGRRQRQERAEMFDGPAVHRGAQPAPSSLRKRRYDADPELQQDDLHDERTEDEETEEDIAEPGRDEVEDDENEEVGVYPPLPRPRRSSSMRSRQEAELRLAERRARVMREAALAAELEAEASRAALRLRRHRGSRRHAGWSSSEADDGDGGYGYY</sequence>
<feature type="region of interest" description="Disordered" evidence="1">
    <location>
        <begin position="1228"/>
        <end position="1473"/>
    </location>
</feature>
<feature type="compositionally biased region" description="Basic residues" evidence="1">
    <location>
        <begin position="586"/>
        <end position="603"/>
    </location>
</feature>
<feature type="compositionally biased region" description="Polar residues" evidence="1">
    <location>
        <begin position="1337"/>
        <end position="1348"/>
    </location>
</feature>
<feature type="compositionally biased region" description="Low complexity" evidence="1">
    <location>
        <begin position="1709"/>
        <end position="1722"/>
    </location>
</feature>
<organism evidence="3 4">
    <name type="scientific">Pseudozyma flocculosa PF-1</name>
    <dbReference type="NCBI Taxonomy" id="1277687"/>
    <lineage>
        <taxon>Eukaryota</taxon>
        <taxon>Fungi</taxon>
        <taxon>Dikarya</taxon>
        <taxon>Basidiomycota</taxon>
        <taxon>Ustilaginomycotina</taxon>
        <taxon>Ustilaginomycetes</taxon>
        <taxon>Ustilaginales</taxon>
        <taxon>Ustilaginaceae</taxon>
        <taxon>Pseudozyma</taxon>
    </lineage>
</organism>
<feature type="compositionally biased region" description="Polar residues" evidence="1">
    <location>
        <begin position="78"/>
        <end position="106"/>
    </location>
</feature>
<feature type="compositionally biased region" description="Basic and acidic residues" evidence="1">
    <location>
        <begin position="1352"/>
        <end position="1368"/>
    </location>
</feature>
<dbReference type="eggNOG" id="ENOG502QQE7">
    <property type="taxonomic scope" value="Eukaryota"/>
</dbReference>
<feature type="compositionally biased region" description="Basic and acidic residues" evidence="1">
    <location>
        <begin position="474"/>
        <end position="483"/>
    </location>
</feature>
<evidence type="ECO:0000313" key="4">
    <source>
        <dbReference type="Proteomes" id="UP000053664"/>
    </source>
</evidence>
<feature type="compositionally biased region" description="Low complexity" evidence="1">
    <location>
        <begin position="457"/>
        <end position="470"/>
    </location>
</feature>
<protein>
    <recommendedName>
        <fullName evidence="2">BRCT domain-containing protein</fullName>
    </recommendedName>
</protein>
<feature type="region of interest" description="Disordered" evidence="1">
    <location>
        <begin position="1012"/>
        <end position="1083"/>
    </location>
</feature>
<dbReference type="EMBL" id="KE361637">
    <property type="protein sequence ID" value="EPQ27807.1"/>
    <property type="molecule type" value="Genomic_DNA"/>
</dbReference>
<name>A0A061H4I0_9BASI</name>
<feature type="region of interest" description="Disordered" evidence="1">
    <location>
        <begin position="1595"/>
        <end position="1827"/>
    </location>
</feature>
<dbReference type="PANTHER" id="PTHR48125">
    <property type="entry name" value="LP07818P1"/>
    <property type="match status" value="1"/>
</dbReference>
<feature type="domain" description="BRCT" evidence="2">
    <location>
        <begin position="144"/>
        <end position="230"/>
    </location>
</feature>
<feature type="region of interest" description="Disordered" evidence="1">
    <location>
        <begin position="774"/>
        <end position="928"/>
    </location>
</feature>
<evidence type="ECO:0000259" key="2">
    <source>
        <dbReference type="PROSITE" id="PS50172"/>
    </source>
</evidence>
<feature type="compositionally biased region" description="Polar residues" evidence="1">
    <location>
        <begin position="1438"/>
        <end position="1449"/>
    </location>
</feature>
<feature type="compositionally biased region" description="Low complexity" evidence="1">
    <location>
        <begin position="1249"/>
        <end position="1259"/>
    </location>
</feature>
<dbReference type="InterPro" id="IPR036420">
    <property type="entry name" value="BRCT_dom_sf"/>
</dbReference>
<feature type="region of interest" description="Disordered" evidence="1">
    <location>
        <begin position="1"/>
        <end position="135"/>
    </location>
</feature>
<dbReference type="PANTHER" id="PTHR48125:SF12">
    <property type="entry name" value="AT HOOK TRANSCRIPTION FACTOR FAMILY-RELATED"/>
    <property type="match status" value="1"/>
</dbReference>
<feature type="compositionally biased region" description="Low complexity" evidence="1">
    <location>
        <begin position="809"/>
        <end position="819"/>
    </location>
</feature>
<feature type="compositionally biased region" description="Basic and acidic residues" evidence="1">
    <location>
        <begin position="854"/>
        <end position="867"/>
    </location>
</feature>
<feature type="region of interest" description="Disordered" evidence="1">
    <location>
        <begin position="1860"/>
        <end position="1885"/>
    </location>
</feature>
<feature type="compositionally biased region" description="Basic and acidic residues" evidence="1">
    <location>
        <begin position="370"/>
        <end position="387"/>
    </location>
</feature>
<dbReference type="SUPFAM" id="SSF52113">
    <property type="entry name" value="BRCT domain"/>
    <property type="match status" value="1"/>
</dbReference>
<feature type="region of interest" description="Disordered" evidence="1">
    <location>
        <begin position="942"/>
        <end position="1000"/>
    </location>
</feature>
<feature type="compositionally biased region" description="Basic and acidic residues" evidence="1">
    <location>
        <begin position="1307"/>
        <end position="1319"/>
    </location>
</feature>
<evidence type="ECO:0000313" key="3">
    <source>
        <dbReference type="EMBL" id="EPQ27807.1"/>
    </source>
</evidence>
<feature type="compositionally biased region" description="Acidic residues" evidence="1">
    <location>
        <begin position="792"/>
        <end position="808"/>
    </location>
</feature>
<feature type="compositionally biased region" description="Polar residues" evidence="1">
    <location>
        <begin position="29"/>
        <end position="39"/>
    </location>
</feature>
<feature type="compositionally biased region" description="Acidic residues" evidence="1">
    <location>
        <begin position="1780"/>
        <end position="1804"/>
    </location>
</feature>
<feature type="region of interest" description="Disordered" evidence="1">
    <location>
        <begin position="714"/>
        <end position="748"/>
    </location>
</feature>
<feature type="region of interest" description="Disordered" evidence="1">
    <location>
        <begin position="325"/>
        <end position="696"/>
    </location>
</feature>
<dbReference type="HOGENOM" id="CLU_236136_0_0_1"/>
<dbReference type="KEGG" id="pfp:PFL1_04552"/>
<feature type="compositionally biased region" description="Pro residues" evidence="1">
    <location>
        <begin position="54"/>
        <end position="75"/>
    </location>
</feature>
<dbReference type="GeneID" id="19318653"/>
<dbReference type="OrthoDB" id="2552742at2759"/>
<dbReference type="Gene3D" id="3.40.50.10190">
    <property type="entry name" value="BRCT domain"/>
    <property type="match status" value="1"/>
</dbReference>
<evidence type="ECO:0000256" key="1">
    <source>
        <dbReference type="SAM" id="MobiDB-lite"/>
    </source>
</evidence>
<accession>A0A061H4I0</accession>
<reference evidence="3 4" key="1">
    <citation type="journal article" date="2013" name="Plant Cell">
        <title>The transition from a phytopathogenic smut ancestor to an anamorphic biocontrol agent deciphered by comparative whole-genome analysis.</title>
        <authorList>
            <person name="Lefebvre F."/>
            <person name="Joly D.L."/>
            <person name="Labbe C."/>
            <person name="Teichmann B."/>
            <person name="Linning R."/>
            <person name="Belzile F."/>
            <person name="Bakkeren G."/>
            <person name="Belanger R.R."/>
        </authorList>
    </citation>
    <scope>NUCLEOTIDE SEQUENCE [LARGE SCALE GENOMIC DNA]</scope>
    <source>
        <strain evidence="3 4">PF-1</strain>
    </source>
</reference>
<gene>
    <name evidence="3" type="ORF">PFL1_04552</name>
</gene>
<feature type="compositionally biased region" description="Basic and acidic residues" evidence="1">
    <location>
        <begin position="521"/>
        <end position="532"/>
    </location>
</feature>
<feature type="compositionally biased region" description="Polar residues" evidence="1">
    <location>
        <begin position="972"/>
        <end position="983"/>
    </location>
</feature>
<dbReference type="Proteomes" id="UP000053664">
    <property type="component" value="Unassembled WGS sequence"/>
</dbReference>
<proteinExistence type="predicted"/>
<feature type="compositionally biased region" description="Basic and acidic residues" evidence="1">
    <location>
        <begin position="1724"/>
        <end position="1742"/>
    </location>
</feature>
<feature type="compositionally biased region" description="Acidic residues" evidence="1">
    <location>
        <begin position="561"/>
        <end position="572"/>
    </location>
</feature>
<feature type="compositionally biased region" description="Polar residues" evidence="1">
    <location>
        <begin position="1419"/>
        <end position="1430"/>
    </location>
</feature>
<feature type="compositionally biased region" description="Acidic residues" evidence="1">
    <location>
        <begin position="868"/>
        <end position="904"/>
    </location>
</feature>
<dbReference type="RefSeq" id="XP_007880269.1">
    <property type="nucleotide sequence ID" value="XM_007882078.1"/>
</dbReference>
<feature type="compositionally biased region" description="Low complexity" evidence="1">
    <location>
        <begin position="951"/>
        <end position="971"/>
    </location>
</feature>
<feature type="compositionally biased region" description="Basic and acidic residues" evidence="1">
    <location>
        <begin position="1"/>
        <end position="12"/>
    </location>
</feature>
<feature type="compositionally biased region" description="Acidic residues" evidence="1">
    <location>
        <begin position="830"/>
        <end position="853"/>
    </location>
</feature>
<dbReference type="PROSITE" id="PS50172">
    <property type="entry name" value="BRCT"/>
    <property type="match status" value="1"/>
</dbReference>
<dbReference type="InterPro" id="IPR001357">
    <property type="entry name" value="BRCT_dom"/>
</dbReference>
<feature type="compositionally biased region" description="Low complexity" evidence="1">
    <location>
        <begin position="342"/>
        <end position="361"/>
    </location>
</feature>